<comment type="similarity">
    <text evidence="1">Belongs to the YciI family.</text>
</comment>
<evidence type="ECO:0000259" key="2">
    <source>
        <dbReference type="Pfam" id="PF03795"/>
    </source>
</evidence>
<feature type="domain" description="YCII-related" evidence="2">
    <location>
        <begin position="8"/>
        <end position="100"/>
    </location>
</feature>
<gene>
    <name evidence="3" type="ORF">QQ008_23970</name>
</gene>
<sequence>MKGDNSQQASPEEMQQRMHDYMGWMKKMTESGKLKAGQPLEPSGTLLKDKETILSDGPFLEPKEIIGGYVILLADDINEATALAKDCPLLAHCEIMVRPLINVPG</sequence>
<reference evidence="3" key="1">
    <citation type="submission" date="2023-06" db="EMBL/GenBank/DDBJ databases">
        <title>Genomic of Parafulvivirga corallium.</title>
        <authorList>
            <person name="Wang G."/>
        </authorList>
    </citation>
    <scope>NUCLEOTIDE SEQUENCE</scope>
    <source>
        <strain evidence="3">BMA10</strain>
    </source>
</reference>
<organism evidence="3 4">
    <name type="scientific">Splendidivirga corallicola</name>
    <dbReference type="NCBI Taxonomy" id="3051826"/>
    <lineage>
        <taxon>Bacteria</taxon>
        <taxon>Pseudomonadati</taxon>
        <taxon>Bacteroidota</taxon>
        <taxon>Cytophagia</taxon>
        <taxon>Cytophagales</taxon>
        <taxon>Splendidivirgaceae</taxon>
        <taxon>Splendidivirga</taxon>
    </lineage>
</organism>
<evidence type="ECO:0000313" key="3">
    <source>
        <dbReference type="EMBL" id="MDN5204472.1"/>
    </source>
</evidence>
<accession>A0ABT8KUK7</accession>
<dbReference type="InterPro" id="IPR005545">
    <property type="entry name" value="YCII"/>
</dbReference>
<proteinExistence type="inferred from homology"/>
<dbReference type="InterPro" id="IPR011008">
    <property type="entry name" value="Dimeric_a/b-barrel"/>
</dbReference>
<dbReference type="PANTHER" id="PTHR35174:SF1">
    <property type="entry name" value="BLL0086 PROTEIN"/>
    <property type="match status" value="1"/>
</dbReference>
<protein>
    <submittedName>
        <fullName evidence="3">YciI family protein</fullName>
    </submittedName>
</protein>
<dbReference type="Proteomes" id="UP001172082">
    <property type="component" value="Unassembled WGS sequence"/>
</dbReference>
<evidence type="ECO:0000256" key="1">
    <source>
        <dbReference type="ARBA" id="ARBA00007689"/>
    </source>
</evidence>
<keyword evidence="4" id="KW-1185">Reference proteome</keyword>
<evidence type="ECO:0000313" key="4">
    <source>
        <dbReference type="Proteomes" id="UP001172082"/>
    </source>
</evidence>
<dbReference type="PANTHER" id="PTHR35174">
    <property type="entry name" value="BLL7171 PROTEIN-RELATED"/>
    <property type="match status" value="1"/>
</dbReference>
<comment type="caution">
    <text evidence="3">The sequence shown here is derived from an EMBL/GenBank/DDBJ whole genome shotgun (WGS) entry which is preliminary data.</text>
</comment>
<dbReference type="EMBL" id="JAUJEA010000011">
    <property type="protein sequence ID" value="MDN5204472.1"/>
    <property type="molecule type" value="Genomic_DNA"/>
</dbReference>
<dbReference type="SUPFAM" id="SSF54909">
    <property type="entry name" value="Dimeric alpha+beta barrel"/>
    <property type="match status" value="1"/>
</dbReference>
<name>A0ABT8KUK7_9BACT</name>
<dbReference type="Gene3D" id="3.30.70.1060">
    <property type="entry name" value="Dimeric alpha+beta barrel"/>
    <property type="match status" value="1"/>
</dbReference>
<dbReference type="Pfam" id="PF03795">
    <property type="entry name" value="YCII"/>
    <property type="match status" value="1"/>
</dbReference>
<dbReference type="RefSeq" id="WP_346754493.1">
    <property type="nucleotide sequence ID" value="NZ_JAUJEA010000011.1"/>
</dbReference>